<keyword evidence="5 10" id="KW-1133">Transmembrane helix</keyword>
<organism evidence="12 13">
    <name type="scientific">Candidatus Avitreponema avistercoris</name>
    <dbReference type="NCBI Taxonomy" id="2840705"/>
    <lineage>
        <taxon>Bacteria</taxon>
        <taxon>Pseudomonadati</taxon>
        <taxon>Spirochaetota</taxon>
        <taxon>Spirochaetia</taxon>
        <taxon>Spirochaetales</taxon>
        <taxon>Candidatus Avitreponema</taxon>
    </lineage>
</organism>
<dbReference type="Gene3D" id="3.40.930.10">
    <property type="entry name" value="Mannitol-specific EII, Chain A"/>
    <property type="match status" value="1"/>
</dbReference>
<feature type="transmembrane region" description="Helical" evidence="10">
    <location>
        <begin position="271"/>
        <end position="292"/>
    </location>
</feature>
<accession>A0A9D9HH78</accession>
<dbReference type="Pfam" id="PF00999">
    <property type="entry name" value="Na_H_Exchanger"/>
    <property type="match status" value="1"/>
</dbReference>
<evidence type="ECO:0000256" key="2">
    <source>
        <dbReference type="ARBA" id="ARBA00022448"/>
    </source>
</evidence>
<evidence type="ECO:0000256" key="10">
    <source>
        <dbReference type="SAM" id="Phobius"/>
    </source>
</evidence>
<evidence type="ECO:0000313" key="13">
    <source>
        <dbReference type="Proteomes" id="UP000823616"/>
    </source>
</evidence>
<dbReference type="InterPro" id="IPR016152">
    <property type="entry name" value="PTrfase/Anion_transptr"/>
</dbReference>
<feature type="transmembrane region" description="Helical" evidence="10">
    <location>
        <begin position="42"/>
        <end position="59"/>
    </location>
</feature>
<dbReference type="GO" id="GO:0015297">
    <property type="term" value="F:antiporter activity"/>
    <property type="evidence" value="ECO:0007669"/>
    <property type="project" value="UniProtKB-KW"/>
</dbReference>
<feature type="non-terminal residue" evidence="12">
    <location>
        <position position="649"/>
    </location>
</feature>
<evidence type="ECO:0000256" key="6">
    <source>
        <dbReference type="ARBA" id="ARBA00023053"/>
    </source>
</evidence>
<comment type="subcellular location">
    <subcellularLocation>
        <location evidence="1">Membrane</location>
        <topology evidence="1">Multi-pass membrane protein</topology>
    </subcellularLocation>
</comment>
<dbReference type="PROSITE" id="PS51094">
    <property type="entry name" value="PTS_EIIA_TYPE_2"/>
    <property type="match status" value="1"/>
</dbReference>
<feature type="transmembrane region" description="Helical" evidence="10">
    <location>
        <begin position="79"/>
        <end position="96"/>
    </location>
</feature>
<feature type="transmembrane region" description="Helical" evidence="10">
    <location>
        <begin position="329"/>
        <end position="353"/>
    </location>
</feature>
<dbReference type="Proteomes" id="UP000823616">
    <property type="component" value="Unassembled WGS sequence"/>
</dbReference>
<sequence>MESNVTEIVTNLVLQMGVIIFAARLGGNLAKKAGISSVLGELIAGIIIGPFALGSLPLPGFPSGFFPVYSESLAVTPELYSFSMVASIILLFASGLETDLTLFLRYSVAGGIIGIGGVAFSFVLGDLTAMALFQTHFMDTRCLFLGIMSTATSVGITARILSDKREMDSPEGVTILASAVFDDVLGIILLAVVMGIVAVLNSAGGSVDGAAIAVIAAKAFGIWLAFTALGLIFSKKIAGFLKLFKHSYDFSICALGLALLLGGFFQKQGLAMIIGAYITGLSLSGTDIAAVIQERIRGLYDFFVPMFFAVMGMQVNITELMSGSVLTFGLIYTLVAVLAKVLGCGLPSMLMGFNVKGALRIGCGMVPRGEVALIIAGIGLTAGILDKQMFGVSILMTLITTVVAPPLLGATLSIPGRGTKKETKDAGNVSFSWDFGSDEIADLVIDMLLKDLRAEGFYVQMMNIGEGISQARKGDIALSITESESCVKIETAAEDAGFVKNSVYEVVIRLSDSVGMLKEQCDPLKISVLEPVEKSRSCKDVMALLTPQVLSVRLQGNTKEEILRDLVMLLSNSGRVRDWQQVLADLTARENSMSTGMQRGIALPHAKSDGVVGTCIAIGLKPEGVDFGSIDGQPSRFFAMIVSPKKSSS</sequence>
<evidence type="ECO:0000256" key="5">
    <source>
        <dbReference type="ARBA" id="ARBA00022989"/>
    </source>
</evidence>
<feature type="transmembrane region" description="Helical" evidence="10">
    <location>
        <begin position="210"/>
        <end position="234"/>
    </location>
</feature>
<feature type="transmembrane region" description="Helical" evidence="10">
    <location>
        <begin position="143"/>
        <end position="161"/>
    </location>
</feature>
<keyword evidence="7" id="KW-0406">Ion transport</keyword>
<feature type="transmembrane region" description="Helical" evidence="10">
    <location>
        <begin position="246"/>
        <end position="265"/>
    </location>
</feature>
<protein>
    <submittedName>
        <fullName evidence="12">Cation:proton antiporter</fullName>
    </submittedName>
</protein>
<evidence type="ECO:0000256" key="9">
    <source>
        <dbReference type="ARBA" id="ARBA00023201"/>
    </source>
</evidence>
<feature type="transmembrane region" description="Helical" evidence="10">
    <location>
        <begin position="173"/>
        <end position="198"/>
    </location>
</feature>
<dbReference type="PANTHER" id="PTHR43562">
    <property type="entry name" value="NAPA-TYPE SODIUM/HYDROGEN ANTIPORTER"/>
    <property type="match status" value="1"/>
</dbReference>
<dbReference type="InterPro" id="IPR002178">
    <property type="entry name" value="PTS_EIIA_type-2_dom"/>
</dbReference>
<dbReference type="EMBL" id="JADIMS010000053">
    <property type="protein sequence ID" value="MBO8450092.1"/>
    <property type="molecule type" value="Genomic_DNA"/>
</dbReference>
<dbReference type="GO" id="GO:1902600">
    <property type="term" value="P:proton transmembrane transport"/>
    <property type="evidence" value="ECO:0007669"/>
    <property type="project" value="InterPro"/>
</dbReference>
<dbReference type="InterPro" id="IPR006153">
    <property type="entry name" value="Cation/H_exchanger_TM"/>
</dbReference>
<reference evidence="12" key="2">
    <citation type="journal article" date="2021" name="PeerJ">
        <title>Extensive microbial diversity within the chicken gut microbiome revealed by metagenomics and culture.</title>
        <authorList>
            <person name="Gilroy R."/>
            <person name="Ravi A."/>
            <person name="Getino M."/>
            <person name="Pursley I."/>
            <person name="Horton D.L."/>
            <person name="Alikhan N.F."/>
            <person name="Baker D."/>
            <person name="Gharbi K."/>
            <person name="Hall N."/>
            <person name="Watson M."/>
            <person name="Adriaenssens E.M."/>
            <person name="Foster-Nyarko E."/>
            <person name="Jarju S."/>
            <person name="Secka A."/>
            <person name="Antonio M."/>
            <person name="Oren A."/>
            <person name="Chaudhuri R.R."/>
            <person name="La Ragione R."/>
            <person name="Hildebrand F."/>
            <person name="Pallen M.J."/>
        </authorList>
    </citation>
    <scope>NUCLEOTIDE SEQUENCE</scope>
    <source>
        <strain evidence="12">B3-4054</strain>
    </source>
</reference>
<dbReference type="SUPFAM" id="SSF55804">
    <property type="entry name" value="Phoshotransferase/anion transport protein"/>
    <property type="match status" value="1"/>
</dbReference>
<evidence type="ECO:0000259" key="11">
    <source>
        <dbReference type="PROSITE" id="PS51094"/>
    </source>
</evidence>
<feature type="transmembrane region" description="Helical" evidence="10">
    <location>
        <begin position="391"/>
        <end position="414"/>
    </location>
</feature>
<proteinExistence type="predicted"/>
<dbReference type="InterPro" id="IPR038770">
    <property type="entry name" value="Na+/solute_symporter_sf"/>
</dbReference>
<evidence type="ECO:0000256" key="8">
    <source>
        <dbReference type="ARBA" id="ARBA00023136"/>
    </source>
</evidence>
<keyword evidence="3" id="KW-0050">Antiport</keyword>
<dbReference type="Pfam" id="PF00359">
    <property type="entry name" value="PTS_EIIA_2"/>
    <property type="match status" value="1"/>
</dbReference>
<comment type="caution">
    <text evidence="12">The sequence shown here is derived from an EMBL/GenBank/DDBJ whole genome shotgun (WGS) entry which is preliminary data.</text>
</comment>
<evidence type="ECO:0000256" key="4">
    <source>
        <dbReference type="ARBA" id="ARBA00022692"/>
    </source>
</evidence>
<dbReference type="Gene3D" id="1.20.1530.20">
    <property type="match status" value="1"/>
</dbReference>
<dbReference type="GO" id="GO:0006814">
    <property type="term" value="P:sodium ion transport"/>
    <property type="evidence" value="ECO:0007669"/>
    <property type="project" value="UniProtKB-KW"/>
</dbReference>
<keyword evidence="8 10" id="KW-0472">Membrane</keyword>
<feature type="domain" description="PTS EIIA type-2" evidence="11">
    <location>
        <begin position="543"/>
        <end position="649"/>
    </location>
</feature>
<name>A0A9D9HH78_9SPIR</name>
<evidence type="ECO:0000256" key="3">
    <source>
        <dbReference type="ARBA" id="ARBA00022449"/>
    </source>
</evidence>
<dbReference type="PANTHER" id="PTHR43562:SF3">
    <property type="entry name" value="SODIUM ION_PROTON EXCHANGER (EUROFUNG)"/>
    <property type="match status" value="1"/>
</dbReference>
<evidence type="ECO:0000313" key="12">
    <source>
        <dbReference type="EMBL" id="MBO8450092.1"/>
    </source>
</evidence>
<keyword evidence="2" id="KW-0813">Transport</keyword>
<feature type="transmembrane region" description="Helical" evidence="10">
    <location>
        <begin position="12"/>
        <end position="30"/>
    </location>
</feature>
<evidence type="ECO:0000256" key="1">
    <source>
        <dbReference type="ARBA" id="ARBA00004141"/>
    </source>
</evidence>
<evidence type="ECO:0000256" key="7">
    <source>
        <dbReference type="ARBA" id="ARBA00023065"/>
    </source>
</evidence>
<gene>
    <name evidence="12" type="ORF">IAA96_03195</name>
</gene>
<feature type="transmembrane region" description="Helical" evidence="10">
    <location>
        <begin position="103"/>
        <end position="123"/>
    </location>
</feature>
<keyword evidence="9" id="KW-0739">Sodium transport</keyword>
<reference evidence="12" key="1">
    <citation type="submission" date="2020-10" db="EMBL/GenBank/DDBJ databases">
        <authorList>
            <person name="Gilroy R."/>
        </authorList>
    </citation>
    <scope>NUCLEOTIDE SEQUENCE</scope>
    <source>
        <strain evidence="12">B3-4054</strain>
    </source>
</reference>
<dbReference type="AlphaFoldDB" id="A0A9D9HH78"/>
<feature type="transmembrane region" description="Helical" evidence="10">
    <location>
        <begin position="299"/>
        <end position="317"/>
    </location>
</feature>
<keyword evidence="4 10" id="KW-0812">Transmembrane</keyword>
<dbReference type="GO" id="GO:0016020">
    <property type="term" value="C:membrane"/>
    <property type="evidence" value="ECO:0007669"/>
    <property type="project" value="UniProtKB-SubCell"/>
</dbReference>
<keyword evidence="6" id="KW-0915">Sodium</keyword>
<feature type="transmembrane region" description="Helical" evidence="10">
    <location>
        <begin position="365"/>
        <end position="385"/>
    </location>
</feature>